<dbReference type="KEGG" id="ptaw:DW352_23170"/>
<dbReference type="OrthoDB" id="7446267at2"/>
<comment type="similarity">
    <text evidence="1">Belongs to the bacterial ring-hydroxylating dioxygenase beta subunit family.</text>
</comment>
<accession>A0A346A1W6</accession>
<dbReference type="PANTHER" id="PTHR41534:SF1">
    <property type="entry name" value="BLR3401 PROTEIN"/>
    <property type="match status" value="1"/>
</dbReference>
<dbReference type="SUPFAM" id="SSF54427">
    <property type="entry name" value="NTF2-like"/>
    <property type="match status" value="1"/>
</dbReference>
<evidence type="ECO:0000256" key="1">
    <source>
        <dbReference type="ARBA" id="ARBA00009570"/>
    </source>
</evidence>
<sequence>MLDKTKKIPALPDAKLDVRAYEAFLIHEARLLDEGFFDDWVALFTDDARYWVPIEAGQADPFETVSLMYDDRRLLETRVRRLSDPRIYSQEPRSRTSRTVNNVTIEPSTGEPGVIVRSKFVLVEYRREDQRLFAGTYFHRLVGEGNAMRIAMKKVELVNCDAPLDGLVVPF</sequence>
<dbReference type="Gene3D" id="3.10.450.50">
    <property type="match status" value="1"/>
</dbReference>
<evidence type="ECO:0000313" key="3">
    <source>
        <dbReference type="EMBL" id="AXK83163.1"/>
    </source>
</evidence>
<dbReference type="Pfam" id="PF00866">
    <property type="entry name" value="Ring_hydroxyl_B"/>
    <property type="match status" value="1"/>
</dbReference>
<evidence type="ECO:0000313" key="4">
    <source>
        <dbReference type="Proteomes" id="UP000254889"/>
    </source>
</evidence>
<evidence type="ECO:0008006" key="5">
    <source>
        <dbReference type="Google" id="ProtNLM"/>
    </source>
</evidence>
<proteinExistence type="inferred from homology"/>
<dbReference type="GO" id="GO:0016491">
    <property type="term" value="F:oxidoreductase activity"/>
    <property type="evidence" value="ECO:0007669"/>
    <property type="project" value="UniProtKB-KW"/>
</dbReference>
<keyword evidence="4" id="KW-1185">Reference proteome</keyword>
<keyword evidence="2" id="KW-0560">Oxidoreductase</keyword>
<dbReference type="CDD" id="cd00667">
    <property type="entry name" value="ring_hydroxylating_dioxygenases_beta"/>
    <property type="match status" value="1"/>
</dbReference>
<dbReference type="EMBL" id="CP031417">
    <property type="protein sequence ID" value="AXK83163.1"/>
    <property type="molecule type" value="Genomic_DNA"/>
</dbReference>
<reference evidence="3 4" key="1">
    <citation type="submission" date="2018-07" db="EMBL/GenBank/DDBJ databases">
        <authorList>
            <person name="Quirk P.G."/>
            <person name="Krulwich T.A."/>
        </authorList>
    </citation>
    <scope>NUCLEOTIDE SEQUENCE [LARGE SCALE GENOMIC DNA]</scope>
    <source>
        <strain evidence="3 4">CC-BB4</strain>
    </source>
</reference>
<protein>
    <recommendedName>
        <fullName evidence="5">Aromatic-ring-hydroxylating dioxygenase subunit beta</fullName>
    </recommendedName>
</protein>
<dbReference type="Proteomes" id="UP000254889">
    <property type="component" value="Chromosome"/>
</dbReference>
<name>A0A346A1W6_9HYPH</name>
<dbReference type="AlphaFoldDB" id="A0A346A1W6"/>
<evidence type="ECO:0000256" key="2">
    <source>
        <dbReference type="ARBA" id="ARBA00023002"/>
    </source>
</evidence>
<gene>
    <name evidence="3" type="ORF">DW352_23170</name>
</gene>
<dbReference type="PANTHER" id="PTHR41534">
    <property type="entry name" value="BLR3401 PROTEIN"/>
    <property type="match status" value="1"/>
</dbReference>
<dbReference type="InterPro" id="IPR032710">
    <property type="entry name" value="NTF2-like_dom_sf"/>
</dbReference>
<organism evidence="3 4">
    <name type="scientific">Pseudolabrys taiwanensis</name>
    <dbReference type="NCBI Taxonomy" id="331696"/>
    <lineage>
        <taxon>Bacteria</taxon>
        <taxon>Pseudomonadati</taxon>
        <taxon>Pseudomonadota</taxon>
        <taxon>Alphaproteobacteria</taxon>
        <taxon>Hyphomicrobiales</taxon>
        <taxon>Xanthobacteraceae</taxon>
        <taxon>Pseudolabrys</taxon>
    </lineage>
</organism>
<dbReference type="GO" id="GO:0019380">
    <property type="term" value="P:3-phenylpropionate catabolic process"/>
    <property type="evidence" value="ECO:0007669"/>
    <property type="project" value="TreeGrafter"/>
</dbReference>
<dbReference type="InterPro" id="IPR000391">
    <property type="entry name" value="Rng_hydr_dOase-bsu"/>
</dbReference>
<dbReference type="RefSeq" id="WP_115693542.1">
    <property type="nucleotide sequence ID" value="NZ_CP031417.1"/>
</dbReference>